<feature type="binding site" evidence="5 7">
    <location>
        <position position="324"/>
    </location>
    <ligand>
        <name>substrate</name>
    </ligand>
</feature>
<dbReference type="Proteomes" id="UP000076079">
    <property type="component" value="Chromosome"/>
</dbReference>
<feature type="active site" description="Proton acceptor; specific for D-alanine" evidence="5">
    <location>
        <position position="50"/>
    </location>
</feature>
<evidence type="ECO:0000256" key="2">
    <source>
        <dbReference type="ARBA" id="ARBA00001933"/>
    </source>
</evidence>
<protein>
    <recommendedName>
        <fullName evidence="5">Alanine racemase</fullName>
        <ecNumber evidence="5">5.1.1.1</ecNumber>
    </recommendedName>
</protein>
<sequence length="385" mass="40717">MAAATTDVRHTVARVDLDALRGNVRALRSLLEEGALASGRPVPAIIAVVKANAYGHGAASVGSALEASGVAMLACADVDEGVVLREAGIAAPILVFGALGISDLDGIFSHRLTPTISSPWAGRALADAAAARGTVLGCHVKIDTGMNRLGLRHDNLRRTLPAILAAPSLRVDALYTHFATADEPESELFGLQQQQFVAAREVAADLGLRTTHVHAANSAALLRDERVWFDAVRPGLLLYGIVPPPLMTTLQLEPALSLHSRIVAVKGVRDGEGAGYGQVFRAAGPRTLAVVPAGYADGVDWRLGNRGVVLVRGRRVPIVGRVSMDMLSIDVTGLDVSPGDEVVLLGRQGDQRIDVREVAATIGTIPWELLCRLGARIQREYCHRP</sequence>
<reference evidence="10" key="2">
    <citation type="submission" date="2016-04" db="EMBL/GenBank/DDBJ databases">
        <title>First Complete Genome Sequence of a Subdivision 6 Acidobacterium.</title>
        <authorList>
            <person name="Huang S."/>
            <person name="Vieira S."/>
            <person name="Bunk B."/>
            <person name="Riedel T."/>
            <person name="Sproeer C."/>
            <person name="Overmann J."/>
        </authorList>
    </citation>
    <scope>NUCLEOTIDE SEQUENCE [LARGE SCALE GENOMIC DNA]</scope>
    <source>
        <strain evidence="10">DSM 100886 HEG_-6_39</strain>
    </source>
</reference>
<reference evidence="9 10" key="1">
    <citation type="journal article" date="2016" name="Genome Announc.">
        <title>First Complete Genome Sequence of a Subdivision 6 Acidobacterium Strain.</title>
        <authorList>
            <person name="Huang S."/>
            <person name="Vieira S."/>
            <person name="Bunk B."/>
            <person name="Riedel T."/>
            <person name="Sproer C."/>
            <person name="Overmann J."/>
        </authorList>
    </citation>
    <scope>NUCLEOTIDE SEQUENCE [LARGE SCALE GENOMIC DNA]</scope>
    <source>
        <strain evidence="10">DSM 100886 HEG_-6_39</strain>
    </source>
</reference>
<evidence type="ECO:0000256" key="6">
    <source>
        <dbReference type="PIRSR" id="PIRSR600821-50"/>
    </source>
</evidence>
<feature type="active site" description="Proton acceptor; specific for L-alanine" evidence="5">
    <location>
        <position position="276"/>
    </location>
</feature>
<evidence type="ECO:0000256" key="5">
    <source>
        <dbReference type="HAMAP-Rule" id="MF_01201"/>
    </source>
</evidence>
<dbReference type="KEGG" id="abac:LuPra_04913"/>
<accession>A0A143PSE7</accession>
<dbReference type="STRING" id="1855912.LuPra_04913"/>
<organism evidence="9 10">
    <name type="scientific">Luteitalea pratensis</name>
    <dbReference type="NCBI Taxonomy" id="1855912"/>
    <lineage>
        <taxon>Bacteria</taxon>
        <taxon>Pseudomonadati</taxon>
        <taxon>Acidobacteriota</taxon>
        <taxon>Vicinamibacteria</taxon>
        <taxon>Vicinamibacterales</taxon>
        <taxon>Vicinamibacteraceae</taxon>
        <taxon>Luteitalea</taxon>
    </lineage>
</organism>
<gene>
    <name evidence="9" type="primary">alr</name>
    <name evidence="9" type="ORF">LuPra_04913</name>
</gene>
<dbReference type="EC" id="5.1.1.1" evidence="5"/>
<dbReference type="Gene3D" id="2.40.37.10">
    <property type="entry name" value="Lyase, Ornithine Decarboxylase, Chain A, domain 1"/>
    <property type="match status" value="1"/>
</dbReference>
<evidence type="ECO:0000313" key="10">
    <source>
        <dbReference type="Proteomes" id="UP000076079"/>
    </source>
</evidence>
<dbReference type="GO" id="GO:0008784">
    <property type="term" value="F:alanine racemase activity"/>
    <property type="evidence" value="ECO:0007669"/>
    <property type="project" value="UniProtKB-UniRule"/>
</dbReference>
<dbReference type="SMART" id="SM01005">
    <property type="entry name" value="Ala_racemase_C"/>
    <property type="match status" value="1"/>
</dbReference>
<comment type="similarity">
    <text evidence="5">Belongs to the alanine racemase family.</text>
</comment>
<dbReference type="InterPro" id="IPR000821">
    <property type="entry name" value="Ala_racemase"/>
</dbReference>
<name>A0A143PSE7_LUTPR</name>
<dbReference type="EMBL" id="CP015136">
    <property type="protein sequence ID" value="AMY11657.1"/>
    <property type="molecule type" value="Genomic_DNA"/>
</dbReference>
<dbReference type="SUPFAM" id="SSF50621">
    <property type="entry name" value="Alanine racemase C-terminal domain-like"/>
    <property type="match status" value="1"/>
</dbReference>
<dbReference type="PROSITE" id="PS00395">
    <property type="entry name" value="ALANINE_RACEMASE"/>
    <property type="match status" value="1"/>
</dbReference>
<dbReference type="InterPro" id="IPR009006">
    <property type="entry name" value="Ala_racemase/Decarboxylase_C"/>
</dbReference>
<dbReference type="InterPro" id="IPR001608">
    <property type="entry name" value="Ala_racemase_N"/>
</dbReference>
<keyword evidence="4 5" id="KW-0413">Isomerase</keyword>
<dbReference type="PRINTS" id="PR00992">
    <property type="entry name" value="ALARACEMASE"/>
</dbReference>
<dbReference type="UniPathway" id="UPA00042">
    <property type="reaction ID" value="UER00497"/>
</dbReference>
<dbReference type="InterPro" id="IPR020622">
    <property type="entry name" value="Ala_racemase_pyridoxalP-BS"/>
</dbReference>
<evidence type="ECO:0000256" key="7">
    <source>
        <dbReference type="PIRSR" id="PIRSR600821-52"/>
    </source>
</evidence>
<dbReference type="PANTHER" id="PTHR30511:SF0">
    <property type="entry name" value="ALANINE RACEMASE, CATABOLIC-RELATED"/>
    <property type="match status" value="1"/>
</dbReference>
<comment type="function">
    <text evidence="5">Catalyzes the interconversion of L-alanine and D-alanine. May also act on other amino acids.</text>
</comment>
<dbReference type="CDD" id="cd00430">
    <property type="entry name" value="PLPDE_III_AR"/>
    <property type="match status" value="1"/>
</dbReference>
<dbReference type="Gene3D" id="3.20.20.10">
    <property type="entry name" value="Alanine racemase"/>
    <property type="match status" value="1"/>
</dbReference>
<dbReference type="GO" id="GO:0005829">
    <property type="term" value="C:cytosol"/>
    <property type="evidence" value="ECO:0007669"/>
    <property type="project" value="TreeGrafter"/>
</dbReference>
<dbReference type="InterPro" id="IPR029066">
    <property type="entry name" value="PLP-binding_barrel"/>
</dbReference>
<dbReference type="SUPFAM" id="SSF51419">
    <property type="entry name" value="PLP-binding barrel"/>
    <property type="match status" value="1"/>
</dbReference>
<dbReference type="GO" id="GO:0030632">
    <property type="term" value="P:D-alanine biosynthetic process"/>
    <property type="evidence" value="ECO:0007669"/>
    <property type="project" value="UniProtKB-UniRule"/>
</dbReference>
<dbReference type="InterPro" id="IPR011079">
    <property type="entry name" value="Ala_racemase_C"/>
</dbReference>
<comment type="cofactor">
    <cofactor evidence="2 5 6">
        <name>pyridoxal 5'-phosphate</name>
        <dbReference type="ChEBI" id="CHEBI:597326"/>
    </cofactor>
</comment>
<dbReference type="GO" id="GO:0030170">
    <property type="term" value="F:pyridoxal phosphate binding"/>
    <property type="evidence" value="ECO:0007669"/>
    <property type="project" value="UniProtKB-UniRule"/>
</dbReference>
<feature type="domain" description="Alanine racemase C-terminal" evidence="8">
    <location>
        <begin position="255"/>
        <end position="382"/>
    </location>
</feature>
<dbReference type="AlphaFoldDB" id="A0A143PSE7"/>
<evidence type="ECO:0000256" key="3">
    <source>
        <dbReference type="ARBA" id="ARBA00022898"/>
    </source>
</evidence>
<feature type="modified residue" description="N6-(pyridoxal phosphate)lysine" evidence="5 6">
    <location>
        <position position="50"/>
    </location>
</feature>
<evidence type="ECO:0000256" key="4">
    <source>
        <dbReference type="ARBA" id="ARBA00023235"/>
    </source>
</evidence>
<proteinExistence type="inferred from homology"/>
<keyword evidence="10" id="KW-1185">Reference proteome</keyword>
<dbReference type="Pfam" id="PF00842">
    <property type="entry name" value="Ala_racemase_C"/>
    <property type="match status" value="1"/>
</dbReference>
<dbReference type="NCBIfam" id="TIGR00492">
    <property type="entry name" value="alr"/>
    <property type="match status" value="1"/>
</dbReference>
<evidence type="ECO:0000259" key="8">
    <source>
        <dbReference type="SMART" id="SM01005"/>
    </source>
</evidence>
<comment type="catalytic activity">
    <reaction evidence="1 5">
        <text>L-alanine = D-alanine</text>
        <dbReference type="Rhea" id="RHEA:20249"/>
        <dbReference type="ChEBI" id="CHEBI:57416"/>
        <dbReference type="ChEBI" id="CHEBI:57972"/>
        <dbReference type="EC" id="5.1.1.1"/>
    </reaction>
</comment>
<dbReference type="HAMAP" id="MF_01201">
    <property type="entry name" value="Ala_racemase"/>
    <property type="match status" value="1"/>
</dbReference>
<keyword evidence="3 5" id="KW-0663">Pyridoxal phosphate</keyword>
<evidence type="ECO:0000256" key="1">
    <source>
        <dbReference type="ARBA" id="ARBA00000316"/>
    </source>
</evidence>
<dbReference type="PANTHER" id="PTHR30511">
    <property type="entry name" value="ALANINE RACEMASE"/>
    <property type="match status" value="1"/>
</dbReference>
<comment type="pathway">
    <text evidence="5">Amino-acid biosynthesis; D-alanine biosynthesis; D-alanine from L-alanine: step 1/1.</text>
</comment>
<dbReference type="FunFam" id="3.20.20.10:FF:000002">
    <property type="entry name" value="Alanine racemase"/>
    <property type="match status" value="1"/>
</dbReference>
<dbReference type="PATRIC" id="fig|1813736.3.peg.5169"/>
<dbReference type="Pfam" id="PF01168">
    <property type="entry name" value="Ala_racemase_N"/>
    <property type="match status" value="1"/>
</dbReference>
<evidence type="ECO:0000313" key="9">
    <source>
        <dbReference type="EMBL" id="AMY11657.1"/>
    </source>
</evidence>
<feature type="binding site" evidence="5 7">
    <location>
        <position position="148"/>
    </location>
    <ligand>
        <name>substrate</name>
    </ligand>
</feature>